<evidence type="ECO:0000313" key="8">
    <source>
        <dbReference type="Proteomes" id="UP000028524"/>
    </source>
</evidence>
<feature type="compositionally biased region" description="Basic and acidic residues" evidence="6">
    <location>
        <begin position="359"/>
        <end position="372"/>
    </location>
</feature>
<dbReference type="InterPro" id="IPR012337">
    <property type="entry name" value="RNaseH-like_sf"/>
</dbReference>
<dbReference type="PANTHER" id="PTHR46481:SF10">
    <property type="entry name" value="ZINC FINGER BED DOMAIN-CONTAINING PROTEIN 39"/>
    <property type="match status" value="1"/>
</dbReference>
<dbReference type="OMA" id="CKSHRIF"/>
<name>A0A084QUG6_STAC4</name>
<keyword evidence="8" id="KW-1185">Reference proteome</keyword>
<dbReference type="Proteomes" id="UP000028524">
    <property type="component" value="Unassembled WGS sequence"/>
</dbReference>
<evidence type="ECO:0000256" key="1">
    <source>
        <dbReference type="ARBA" id="ARBA00004123"/>
    </source>
</evidence>
<sequence>KRYVLEESLSRKGSKGRKSWIKRYGLFLVELDANDNPSNPYWACRLCDAKGQPEFFATAATSSAADHLCKSHRIFESSQSANTDASTDDSDRVKRPCLHYSAVPRAKVKIVQELSLGLLINSNIPFSFFTDPFFEQLVWQLDPHLSGQIPWSRQSICRLLDDVYKSKRDQVKQELLDALTKIHLGFDLWTSPNRYAIMAVTAHFLDHQGHHQSRLLAFRRQLGYHSGDNLAVTLSQIVREWEIEDRVGTVISDNASSNDNCLQHFYGSLDTEITPADTMRAQGWGGEGGHGCLWEVMTGIEYLLEHLEDWKLFYNAVPEEMAEENASPQVRLPRERPDRTRQLPARFKDCEMGTPPQKPQERPSPDHVRGEY</sequence>
<comment type="subcellular location">
    <subcellularLocation>
        <location evidence="1">Nucleus</location>
    </subcellularLocation>
</comment>
<evidence type="ECO:0000256" key="5">
    <source>
        <dbReference type="ARBA" id="ARBA00023242"/>
    </source>
</evidence>
<dbReference type="SUPFAM" id="SSF53098">
    <property type="entry name" value="Ribonuclease H-like"/>
    <property type="match status" value="1"/>
</dbReference>
<dbReference type="PANTHER" id="PTHR46481">
    <property type="entry name" value="ZINC FINGER BED DOMAIN-CONTAINING PROTEIN 4"/>
    <property type="match status" value="1"/>
</dbReference>
<evidence type="ECO:0000256" key="4">
    <source>
        <dbReference type="ARBA" id="ARBA00022833"/>
    </source>
</evidence>
<dbReference type="AlphaFoldDB" id="A0A084QUG6"/>
<dbReference type="GO" id="GO:0005634">
    <property type="term" value="C:nucleus"/>
    <property type="evidence" value="ECO:0007669"/>
    <property type="project" value="UniProtKB-SubCell"/>
</dbReference>
<keyword evidence="5" id="KW-0539">Nucleus</keyword>
<dbReference type="HOGENOM" id="CLU_745084_0_0_1"/>
<dbReference type="GO" id="GO:0008270">
    <property type="term" value="F:zinc ion binding"/>
    <property type="evidence" value="ECO:0007669"/>
    <property type="project" value="UniProtKB-KW"/>
</dbReference>
<organism evidence="7 8">
    <name type="scientific">Stachybotrys chlorohalonatus (strain IBT 40285)</name>
    <dbReference type="NCBI Taxonomy" id="1283841"/>
    <lineage>
        <taxon>Eukaryota</taxon>
        <taxon>Fungi</taxon>
        <taxon>Dikarya</taxon>
        <taxon>Ascomycota</taxon>
        <taxon>Pezizomycotina</taxon>
        <taxon>Sordariomycetes</taxon>
        <taxon>Hypocreomycetidae</taxon>
        <taxon>Hypocreales</taxon>
        <taxon>Stachybotryaceae</taxon>
        <taxon>Stachybotrys</taxon>
    </lineage>
</organism>
<feature type="region of interest" description="Disordered" evidence="6">
    <location>
        <begin position="323"/>
        <end position="372"/>
    </location>
</feature>
<feature type="compositionally biased region" description="Basic and acidic residues" evidence="6">
    <location>
        <begin position="332"/>
        <end position="351"/>
    </location>
</feature>
<evidence type="ECO:0000313" key="7">
    <source>
        <dbReference type="EMBL" id="KFA67601.1"/>
    </source>
</evidence>
<keyword evidence="2" id="KW-0479">Metal-binding</keyword>
<evidence type="ECO:0000256" key="6">
    <source>
        <dbReference type="SAM" id="MobiDB-lite"/>
    </source>
</evidence>
<feature type="non-terminal residue" evidence="7">
    <location>
        <position position="1"/>
    </location>
</feature>
<dbReference type="OrthoDB" id="5148033at2759"/>
<dbReference type="EMBL" id="KL660155">
    <property type="protein sequence ID" value="KFA67601.1"/>
    <property type="molecule type" value="Genomic_DNA"/>
</dbReference>
<accession>A0A084QUG6</accession>
<evidence type="ECO:0000256" key="2">
    <source>
        <dbReference type="ARBA" id="ARBA00022723"/>
    </source>
</evidence>
<reference evidence="7 8" key="1">
    <citation type="journal article" date="2014" name="BMC Genomics">
        <title>Comparative genome sequencing reveals chemotype-specific gene clusters in the toxigenic black mold Stachybotrys.</title>
        <authorList>
            <person name="Semeiks J."/>
            <person name="Borek D."/>
            <person name="Otwinowski Z."/>
            <person name="Grishin N.V."/>
        </authorList>
    </citation>
    <scope>NUCLEOTIDE SEQUENCE [LARGE SCALE GENOMIC DNA]</scope>
    <source>
        <strain evidence="7 8">IBT 40285</strain>
    </source>
</reference>
<feature type="non-terminal residue" evidence="7">
    <location>
        <position position="372"/>
    </location>
</feature>
<protein>
    <recommendedName>
        <fullName evidence="9">BED-type domain-containing protein</fullName>
    </recommendedName>
</protein>
<dbReference type="STRING" id="1283841.A0A084QUG6"/>
<gene>
    <name evidence="7" type="ORF">S40285_09719</name>
</gene>
<dbReference type="InParanoid" id="A0A084QUG6"/>
<proteinExistence type="predicted"/>
<keyword evidence="4" id="KW-0862">Zinc</keyword>
<evidence type="ECO:0000256" key="3">
    <source>
        <dbReference type="ARBA" id="ARBA00022771"/>
    </source>
</evidence>
<keyword evidence="3" id="KW-0863">Zinc-finger</keyword>
<evidence type="ECO:0008006" key="9">
    <source>
        <dbReference type="Google" id="ProtNLM"/>
    </source>
</evidence>
<dbReference type="InterPro" id="IPR052035">
    <property type="entry name" value="ZnF_BED_domain_contain"/>
</dbReference>